<feature type="region of interest" description="Disordered" evidence="1">
    <location>
        <begin position="99"/>
        <end position="150"/>
    </location>
</feature>
<evidence type="ECO:0000313" key="2">
    <source>
        <dbReference type="EMBL" id="KAH0815266.1"/>
    </source>
</evidence>
<gene>
    <name evidence="2" type="ORF">GEV33_007526</name>
</gene>
<feature type="region of interest" description="Disordered" evidence="1">
    <location>
        <begin position="187"/>
        <end position="220"/>
    </location>
</feature>
<feature type="compositionally biased region" description="Low complexity" evidence="1">
    <location>
        <begin position="187"/>
        <end position="196"/>
    </location>
</feature>
<dbReference type="AlphaFoldDB" id="A0A8J6HI64"/>
<sequence>MSYSEANNSRSPHQAPHLLLNNQAIPKLQHIRYLGVTFSKNCTFNQDVKETLKNLLATEPTSYTGFEGASVGGLYHIYKSFIRPVIEYRAHLHHLSTPRQVPLQQPPPGNQHNPDPIPPQRTPESNSFKYPSRDGCLLNRIPKSPKRKLKHPPTALLLPVYTDLPDDLQKLLDSTPLTMRYLNNRTQKLQRTTQQQDHPSTGPPRTLKTPSSPPSPICPT</sequence>
<keyword evidence="3" id="KW-1185">Reference proteome</keyword>
<accession>A0A8J6HI64</accession>
<organism evidence="2 3">
    <name type="scientific">Tenebrio molitor</name>
    <name type="common">Yellow mealworm beetle</name>
    <dbReference type="NCBI Taxonomy" id="7067"/>
    <lineage>
        <taxon>Eukaryota</taxon>
        <taxon>Metazoa</taxon>
        <taxon>Ecdysozoa</taxon>
        <taxon>Arthropoda</taxon>
        <taxon>Hexapoda</taxon>
        <taxon>Insecta</taxon>
        <taxon>Pterygota</taxon>
        <taxon>Neoptera</taxon>
        <taxon>Endopterygota</taxon>
        <taxon>Coleoptera</taxon>
        <taxon>Polyphaga</taxon>
        <taxon>Cucujiformia</taxon>
        <taxon>Tenebrionidae</taxon>
        <taxon>Tenebrio</taxon>
    </lineage>
</organism>
<feature type="compositionally biased region" description="Pro residues" evidence="1">
    <location>
        <begin position="211"/>
        <end position="220"/>
    </location>
</feature>
<name>A0A8J6HI64_TENMO</name>
<proteinExistence type="predicted"/>
<evidence type="ECO:0000256" key="1">
    <source>
        <dbReference type="SAM" id="MobiDB-lite"/>
    </source>
</evidence>
<dbReference type="EMBL" id="JABDTM020023316">
    <property type="protein sequence ID" value="KAH0815266.1"/>
    <property type="molecule type" value="Genomic_DNA"/>
</dbReference>
<reference evidence="2" key="2">
    <citation type="submission" date="2021-08" db="EMBL/GenBank/DDBJ databases">
        <authorList>
            <person name="Eriksson T."/>
        </authorList>
    </citation>
    <scope>NUCLEOTIDE SEQUENCE</scope>
    <source>
        <strain evidence="2">Stoneville</strain>
        <tissue evidence="2">Whole head</tissue>
    </source>
</reference>
<protein>
    <submittedName>
        <fullName evidence="2">Uncharacterized protein</fullName>
    </submittedName>
</protein>
<comment type="caution">
    <text evidence="2">The sequence shown here is derived from an EMBL/GenBank/DDBJ whole genome shotgun (WGS) entry which is preliminary data.</text>
</comment>
<feature type="compositionally biased region" description="Pro residues" evidence="1">
    <location>
        <begin position="104"/>
        <end position="121"/>
    </location>
</feature>
<reference evidence="2" key="1">
    <citation type="journal article" date="2020" name="J Insects Food Feed">
        <title>The yellow mealworm (Tenebrio molitor) genome: a resource for the emerging insects as food and feed industry.</title>
        <authorList>
            <person name="Eriksson T."/>
            <person name="Andere A."/>
            <person name="Kelstrup H."/>
            <person name="Emery V."/>
            <person name="Picard C."/>
        </authorList>
    </citation>
    <scope>NUCLEOTIDE SEQUENCE</scope>
    <source>
        <strain evidence="2">Stoneville</strain>
        <tissue evidence="2">Whole head</tissue>
    </source>
</reference>
<dbReference type="Proteomes" id="UP000719412">
    <property type="component" value="Unassembled WGS sequence"/>
</dbReference>
<evidence type="ECO:0000313" key="3">
    <source>
        <dbReference type="Proteomes" id="UP000719412"/>
    </source>
</evidence>